<organism evidence="2 3">
    <name type="scientific">Circinella minor</name>
    <dbReference type="NCBI Taxonomy" id="1195481"/>
    <lineage>
        <taxon>Eukaryota</taxon>
        <taxon>Fungi</taxon>
        <taxon>Fungi incertae sedis</taxon>
        <taxon>Mucoromycota</taxon>
        <taxon>Mucoromycotina</taxon>
        <taxon>Mucoromycetes</taxon>
        <taxon>Mucorales</taxon>
        <taxon>Lichtheimiaceae</taxon>
        <taxon>Circinella</taxon>
    </lineage>
</organism>
<keyword evidence="3" id="KW-1185">Reference proteome</keyword>
<protein>
    <submittedName>
        <fullName evidence="2">Uncharacterized protein</fullName>
    </submittedName>
</protein>
<reference evidence="2 3" key="1">
    <citation type="submission" date="2020-12" db="EMBL/GenBank/DDBJ databases">
        <title>Metabolic potential, ecology and presence of endohyphal bacteria is reflected in genomic diversity of Mucoromycotina.</title>
        <authorList>
            <person name="Muszewska A."/>
            <person name="Okrasinska A."/>
            <person name="Steczkiewicz K."/>
            <person name="Drgas O."/>
            <person name="Orlowska M."/>
            <person name="Perlinska-Lenart U."/>
            <person name="Aleksandrzak-Piekarczyk T."/>
            <person name="Szatraj K."/>
            <person name="Zielenkiewicz U."/>
            <person name="Pilsyk S."/>
            <person name="Malc E."/>
            <person name="Mieczkowski P."/>
            <person name="Kruszewska J.S."/>
            <person name="Biernat P."/>
            <person name="Pawlowska J."/>
        </authorList>
    </citation>
    <scope>NUCLEOTIDE SEQUENCE [LARGE SCALE GENOMIC DNA]</scope>
    <source>
        <strain evidence="2 3">CBS 142.35</strain>
    </source>
</reference>
<evidence type="ECO:0000256" key="1">
    <source>
        <dbReference type="SAM" id="MobiDB-lite"/>
    </source>
</evidence>
<comment type="caution">
    <text evidence="2">The sequence shown here is derived from an EMBL/GenBank/DDBJ whole genome shotgun (WGS) entry which is preliminary data.</text>
</comment>
<gene>
    <name evidence="2" type="ORF">INT45_004806</name>
</gene>
<proteinExistence type="predicted"/>
<evidence type="ECO:0000313" key="2">
    <source>
        <dbReference type="EMBL" id="KAG2216388.1"/>
    </source>
</evidence>
<dbReference type="AlphaFoldDB" id="A0A8H7RV40"/>
<dbReference type="Proteomes" id="UP000646827">
    <property type="component" value="Unassembled WGS sequence"/>
</dbReference>
<name>A0A8H7RV40_9FUNG</name>
<accession>A0A8H7RV40</accession>
<sequence length="365" mass="41796">MSLDQAIEYLQLKATTNLKLAPPSTRTSNLILDATNNVTEKQKKLVRDAEPHESQIYAINVDDAVPGRRRGGFERPSLIGQEGSKDIERLLTAATNLNKVCNFADIQEIIERFRQEQDTHQTDLDYLNATYNENKIEIERLTKAAKRKEVSQQQHQQRQNDPMDVDTVPNHEAIRKAEIQAQLEKEIEELQSNVNQKKNELEQSSEKLRKYQETTMQESVLLQQQQQQQEEEHYQQQPAHDSTDPSLMDSNASFSNIHLSFQEILENPTTSYADKLSTIRRELLLTVMEDSSTEGMAKVMAKVVQLLEQEPSHRILLDHLKQSATEYANELELSSSAGTQAIYKLNAYKLVIIDRSEEHSLVQLA</sequence>
<feature type="region of interest" description="Disordered" evidence="1">
    <location>
        <begin position="146"/>
        <end position="167"/>
    </location>
</feature>
<dbReference type="OrthoDB" id="2275978at2759"/>
<evidence type="ECO:0000313" key="3">
    <source>
        <dbReference type="Proteomes" id="UP000646827"/>
    </source>
</evidence>
<feature type="region of interest" description="Disordered" evidence="1">
    <location>
        <begin position="215"/>
        <end position="250"/>
    </location>
</feature>
<dbReference type="EMBL" id="JAEPRB010000412">
    <property type="protein sequence ID" value="KAG2216388.1"/>
    <property type="molecule type" value="Genomic_DNA"/>
</dbReference>
<feature type="compositionally biased region" description="Polar residues" evidence="1">
    <location>
        <begin position="151"/>
        <end position="160"/>
    </location>
</feature>
<feature type="compositionally biased region" description="Polar residues" evidence="1">
    <location>
        <begin position="238"/>
        <end position="250"/>
    </location>
</feature>